<keyword evidence="10" id="KW-1185">Reference proteome</keyword>
<dbReference type="Pfam" id="PF03739">
    <property type="entry name" value="LptF_LptG"/>
    <property type="match status" value="1"/>
</dbReference>
<comment type="subcellular location">
    <subcellularLocation>
        <location evidence="1">Cell membrane</location>
        <topology evidence="1">Multi-pass membrane protein</topology>
    </subcellularLocation>
</comment>
<evidence type="ECO:0008006" key="11">
    <source>
        <dbReference type="Google" id="ProtNLM"/>
    </source>
</evidence>
<feature type="transmembrane region" description="Helical" evidence="6">
    <location>
        <begin position="334"/>
        <end position="356"/>
    </location>
</feature>
<evidence type="ECO:0000256" key="5">
    <source>
        <dbReference type="ARBA" id="ARBA00023136"/>
    </source>
</evidence>
<evidence type="ECO:0000256" key="4">
    <source>
        <dbReference type="ARBA" id="ARBA00022989"/>
    </source>
</evidence>
<dbReference type="AlphaFoldDB" id="A0A0B7HWJ3"/>
<feature type="transmembrane region" description="Helical" evidence="6">
    <location>
        <begin position="306"/>
        <end position="322"/>
    </location>
</feature>
<evidence type="ECO:0000256" key="3">
    <source>
        <dbReference type="ARBA" id="ARBA00022692"/>
    </source>
</evidence>
<evidence type="ECO:0000256" key="2">
    <source>
        <dbReference type="ARBA" id="ARBA00022475"/>
    </source>
</evidence>
<evidence type="ECO:0000313" key="8">
    <source>
        <dbReference type="EMBL" id="CEN53568.1"/>
    </source>
</evidence>
<evidence type="ECO:0000256" key="6">
    <source>
        <dbReference type="SAM" id="Phobius"/>
    </source>
</evidence>
<dbReference type="GO" id="GO:0043190">
    <property type="term" value="C:ATP-binding cassette (ABC) transporter complex"/>
    <property type="evidence" value="ECO:0007669"/>
    <property type="project" value="TreeGrafter"/>
</dbReference>
<dbReference type="PANTHER" id="PTHR33529:SF8">
    <property type="entry name" value="PERMEASE, YJGP_YJGQ FAMILY"/>
    <property type="match status" value="1"/>
</dbReference>
<dbReference type="GO" id="GO:0015920">
    <property type="term" value="P:lipopolysaccharide transport"/>
    <property type="evidence" value="ECO:0007669"/>
    <property type="project" value="TreeGrafter"/>
</dbReference>
<proteinExistence type="predicted"/>
<evidence type="ECO:0000313" key="7">
    <source>
        <dbReference type="EMBL" id="CEN43705.1"/>
    </source>
</evidence>
<feature type="transmembrane region" description="Helical" evidence="6">
    <location>
        <begin position="52"/>
        <end position="78"/>
    </location>
</feature>
<feature type="transmembrane region" description="Helical" evidence="6">
    <location>
        <begin position="280"/>
        <end position="299"/>
    </location>
</feature>
<evidence type="ECO:0000313" key="10">
    <source>
        <dbReference type="Proteomes" id="UP000045051"/>
    </source>
</evidence>
<dbReference type="STRING" id="1848903.CCAND38_130005"/>
<accession>A0A0B7HWJ3</accession>
<keyword evidence="4 6" id="KW-1133">Transmembrane helix</keyword>
<organism evidence="7 10">
    <name type="scientific">Capnocytophaga canis</name>
    <dbReference type="NCBI Taxonomy" id="1848903"/>
    <lineage>
        <taxon>Bacteria</taxon>
        <taxon>Pseudomonadati</taxon>
        <taxon>Bacteroidota</taxon>
        <taxon>Flavobacteriia</taxon>
        <taxon>Flavobacteriales</taxon>
        <taxon>Flavobacteriaceae</taxon>
        <taxon>Capnocytophaga</taxon>
    </lineage>
</organism>
<evidence type="ECO:0000256" key="1">
    <source>
        <dbReference type="ARBA" id="ARBA00004651"/>
    </source>
</evidence>
<feature type="transmembrane region" description="Helical" evidence="6">
    <location>
        <begin position="12"/>
        <end position="32"/>
    </location>
</feature>
<sequence>MSMKILDWYILKRYLATFFTLIILFIPIGIVVDLSEKVDKMISRNAPIDEILIYYASFTIYFANILFPIFLFLSIIWFTSKLANNTEIIAILGSGISFNRFLKPYLIGATIISIIVFFMGMFITPAASKIYNEFYDKYLGSKNTTSVTDLYNQFSENDYLYVSSFNYETKTGYNFSVEHFDGVHLKHKIMAQSIKWIENDSVKTYRLTDYVKRTLTEQGEILEKRYELDTLFAFTIDDLMPVEYAAESKNIFELDKFIEREKMKGSPNINLYLLTKYRRWGLMFTAFILTFIGVAVSSVKRRGGMGANLAFGIAIGFIFIFFDRVFGTLAETSGISPLTAVIIPNAIFLALALYLLRTIKH</sequence>
<dbReference type="PANTHER" id="PTHR33529">
    <property type="entry name" value="SLR0882 PROTEIN-RELATED"/>
    <property type="match status" value="1"/>
</dbReference>
<name>A0A0B7HWJ3_9FLAO</name>
<evidence type="ECO:0000313" key="9">
    <source>
        <dbReference type="Proteomes" id="UP000038200"/>
    </source>
</evidence>
<dbReference type="Proteomes" id="UP000045051">
    <property type="component" value="Unassembled WGS sequence"/>
</dbReference>
<gene>
    <name evidence="7" type="ORF">CCAND38_130005</name>
    <name evidence="8" type="ORF">CCAND93_480005</name>
</gene>
<dbReference type="EMBL" id="CDOL01000237">
    <property type="protein sequence ID" value="CEN53568.1"/>
    <property type="molecule type" value="Genomic_DNA"/>
</dbReference>
<reference evidence="9 10" key="1">
    <citation type="submission" date="2015-01" db="EMBL/GenBank/DDBJ databases">
        <authorList>
            <person name="MANFREDI Pablo"/>
        </authorList>
    </citation>
    <scope>NUCLEOTIDE SEQUENCE [LARGE SCALE GENOMIC DNA]</scope>
    <source>
        <strain evidence="7 10">CcD38</strain>
        <strain evidence="8 9">CcD93</strain>
    </source>
</reference>
<keyword evidence="5 6" id="KW-0472">Membrane</keyword>
<dbReference type="EMBL" id="CDOI01000035">
    <property type="protein sequence ID" value="CEN43705.1"/>
    <property type="molecule type" value="Genomic_DNA"/>
</dbReference>
<keyword evidence="2" id="KW-1003">Cell membrane</keyword>
<keyword evidence="3 6" id="KW-0812">Transmembrane</keyword>
<feature type="transmembrane region" description="Helical" evidence="6">
    <location>
        <begin position="105"/>
        <end position="127"/>
    </location>
</feature>
<protein>
    <recommendedName>
        <fullName evidence="11">YjgP/YjgQ family permease</fullName>
    </recommendedName>
</protein>
<dbReference type="InterPro" id="IPR005495">
    <property type="entry name" value="LptG/LptF_permease"/>
</dbReference>
<dbReference type="Proteomes" id="UP000038200">
    <property type="component" value="Unassembled WGS sequence"/>
</dbReference>